<dbReference type="EC" id="2.4.1.250" evidence="4"/>
<feature type="domain" description="Glycosyltransferase subfamily 4-like N-terminal" evidence="3">
    <location>
        <begin position="63"/>
        <end position="182"/>
    </location>
</feature>
<dbReference type="Pfam" id="PF13439">
    <property type="entry name" value="Glyco_transf_4"/>
    <property type="match status" value="1"/>
</dbReference>
<keyword evidence="4" id="KW-0328">Glycosyltransferase</keyword>
<evidence type="ECO:0000259" key="3">
    <source>
        <dbReference type="Pfam" id="PF13439"/>
    </source>
</evidence>
<dbReference type="SUPFAM" id="SSF53756">
    <property type="entry name" value="UDP-Glycosyltransferase/glycogen phosphorylase"/>
    <property type="match status" value="1"/>
</dbReference>
<dbReference type="STRING" id="47678.ERS852494_00417"/>
<name>A0A174GUU8_9BACE</name>
<dbReference type="Proteomes" id="UP000095657">
    <property type="component" value="Unassembled WGS sequence"/>
</dbReference>
<proteinExistence type="predicted"/>
<dbReference type="AlphaFoldDB" id="A0A174GUU8"/>
<dbReference type="EMBL" id="CZAI01000001">
    <property type="protein sequence ID" value="CUO64987.1"/>
    <property type="molecule type" value="Genomic_DNA"/>
</dbReference>
<reference evidence="5 7" key="2">
    <citation type="journal article" date="2019" name="Nat. Med.">
        <title>A library of human gut bacterial isolates paired with longitudinal multiomics data enables mechanistic microbiome research.</title>
        <authorList>
            <person name="Poyet M."/>
            <person name="Groussin M."/>
            <person name="Gibbons S.M."/>
            <person name="Avila-Pacheco J."/>
            <person name="Jiang X."/>
            <person name="Kearney S.M."/>
            <person name="Perrotta A.R."/>
            <person name="Berdy B."/>
            <person name="Zhao S."/>
            <person name="Lieberman T.D."/>
            <person name="Swanson P.K."/>
            <person name="Smith M."/>
            <person name="Roesemann S."/>
            <person name="Alexander J.E."/>
            <person name="Rich S.A."/>
            <person name="Livny J."/>
            <person name="Vlamakis H."/>
            <person name="Clish C."/>
            <person name="Bullock K."/>
            <person name="Deik A."/>
            <person name="Scott J."/>
            <person name="Pierce K.A."/>
            <person name="Xavier R.J."/>
            <person name="Alm E.J."/>
        </authorList>
    </citation>
    <scope>NUCLEOTIDE SEQUENCE [LARGE SCALE GENOMIC DNA]</scope>
    <source>
        <strain evidence="5 7">BIOML-A25</strain>
    </source>
</reference>
<dbReference type="PANTHER" id="PTHR46401:SF2">
    <property type="entry name" value="GLYCOSYLTRANSFERASE WBBK-RELATED"/>
    <property type="match status" value="1"/>
</dbReference>
<dbReference type="Pfam" id="PF00534">
    <property type="entry name" value="Glycos_transf_1"/>
    <property type="match status" value="1"/>
</dbReference>
<dbReference type="InterPro" id="IPR001296">
    <property type="entry name" value="Glyco_trans_1"/>
</dbReference>
<sequence length="377" mass="43649">MRIGFDGKRAVQNFTGLGNYSRYVADILCHFYPENDYVLYAPKKRENKRMNLLTGQYRQLTLAYPATSFWKKLSSLWRVWGITSQLEKEGIELFHGLSNELPLNIHKSRIKSIVTIHDLIFLRYPQYYQSIDRKIYTYKFRKACENADKIIAISECTKRDITRYFNIPDDKIEVVYQGCDVSFTHPVTEEKKEEVRKKYQLPDHYILNVGSIEERKNILAAVQALPMLPQHIHIVIVGRRTGYTKKVEQFIKDNGLGERVHIISNVPFNDLPAFYQSAEIFVYPSRFEGFGIPIIEALYSGIPVVAATGSCLEEAGGPDSIYVNPDDITGLADAFKQIYSNSDKRKNMVEKGREFAKRFSEKQQSEEIINIYKKLIR</sequence>
<keyword evidence="1 4" id="KW-0808">Transferase</keyword>
<evidence type="ECO:0000256" key="1">
    <source>
        <dbReference type="ARBA" id="ARBA00022679"/>
    </source>
</evidence>
<gene>
    <name evidence="4" type="primary">mshA_2</name>
    <name evidence="4" type="ORF">ERS852494_00417</name>
    <name evidence="5" type="ORF">F2Y39_01565</name>
</gene>
<dbReference type="Gene3D" id="3.40.50.2000">
    <property type="entry name" value="Glycogen Phosphorylase B"/>
    <property type="match status" value="2"/>
</dbReference>
<feature type="domain" description="Glycosyl transferase family 1" evidence="2">
    <location>
        <begin position="192"/>
        <end position="354"/>
    </location>
</feature>
<evidence type="ECO:0000313" key="4">
    <source>
        <dbReference type="EMBL" id="CUO64987.1"/>
    </source>
</evidence>
<organism evidence="4 6">
    <name type="scientific">Bacteroides caccae</name>
    <dbReference type="NCBI Taxonomy" id="47678"/>
    <lineage>
        <taxon>Bacteria</taxon>
        <taxon>Pseudomonadati</taxon>
        <taxon>Bacteroidota</taxon>
        <taxon>Bacteroidia</taxon>
        <taxon>Bacteroidales</taxon>
        <taxon>Bacteroidaceae</taxon>
        <taxon>Bacteroides</taxon>
    </lineage>
</organism>
<dbReference type="Proteomes" id="UP000427825">
    <property type="component" value="Unassembled WGS sequence"/>
</dbReference>
<accession>A0A174GUU8</accession>
<dbReference type="RefSeq" id="WP_055170025.1">
    <property type="nucleotide sequence ID" value="NZ_CAXSUM010000002.1"/>
</dbReference>
<dbReference type="GO" id="GO:0102710">
    <property type="term" value="F:D-inositol-3-phosphate glycosyltransferase activity"/>
    <property type="evidence" value="ECO:0007669"/>
    <property type="project" value="UniProtKB-EC"/>
</dbReference>
<evidence type="ECO:0000259" key="2">
    <source>
        <dbReference type="Pfam" id="PF00534"/>
    </source>
</evidence>
<evidence type="ECO:0000313" key="7">
    <source>
        <dbReference type="Proteomes" id="UP000427825"/>
    </source>
</evidence>
<dbReference type="CDD" id="cd03809">
    <property type="entry name" value="GT4_MtfB-like"/>
    <property type="match status" value="1"/>
</dbReference>
<dbReference type="InterPro" id="IPR028098">
    <property type="entry name" value="Glyco_trans_4-like_N"/>
</dbReference>
<protein>
    <submittedName>
        <fullName evidence="4 5">Glycosyltransferase</fullName>
        <ecNumber evidence="4">2.4.1.250</ecNumber>
    </submittedName>
</protein>
<reference evidence="4 6" key="1">
    <citation type="submission" date="2015-09" db="EMBL/GenBank/DDBJ databases">
        <authorList>
            <consortium name="Pathogen Informatics"/>
        </authorList>
    </citation>
    <scope>NUCLEOTIDE SEQUENCE [LARGE SCALE GENOMIC DNA]</scope>
    <source>
        <strain evidence="4 6">2789STDY5834880</strain>
    </source>
</reference>
<evidence type="ECO:0000313" key="5">
    <source>
        <dbReference type="EMBL" id="KAA5481362.1"/>
    </source>
</evidence>
<evidence type="ECO:0000313" key="6">
    <source>
        <dbReference type="Proteomes" id="UP000095657"/>
    </source>
</evidence>
<dbReference type="EMBL" id="VVYJ01000001">
    <property type="protein sequence ID" value="KAA5481362.1"/>
    <property type="molecule type" value="Genomic_DNA"/>
</dbReference>
<dbReference type="PANTHER" id="PTHR46401">
    <property type="entry name" value="GLYCOSYLTRANSFERASE WBBK-RELATED"/>
    <property type="match status" value="1"/>
</dbReference>